<name>A0A8H7CXV5_9AGAR</name>
<accession>A0A8H7CXV5</accession>
<dbReference type="Gene3D" id="3.30.160.20">
    <property type="match status" value="1"/>
</dbReference>
<dbReference type="Gene3D" id="1.10.1520.10">
    <property type="entry name" value="Ribonuclease III domain"/>
    <property type="match status" value="1"/>
</dbReference>
<organism evidence="6 7">
    <name type="scientific">Mycena sanguinolenta</name>
    <dbReference type="NCBI Taxonomy" id="230812"/>
    <lineage>
        <taxon>Eukaryota</taxon>
        <taxon>Fungi</taxon>
        <taxon>Dikarya</taxon>
        <taxon>Basidiomycota</taxon>
        <taxon>Agaricomycotina</taxon>
        <taxon>Agaricomycetes</taxon>
        <taxon>Agaricomycetidae</taxon>
        <taxon>Agaricales</taxon>
        <taxon>Marasmiineae</taxon>
        <taxon>Mycenaceae</taxon>
        <taxon>Mycena</taxon>
    </lineage>
</organism>
<reference evidence="6" key="1">
    <citation type="submission" date="2020-05" db="EMBL/GenBank/DDBJ databases">
        <title>Mycena genomes resolve the evolution of fungal bioluminescence.</title>
        <authorList>
            <person name="Tsai I.J."/>
        </authorList>
    </citation>
    <scope>NUCLEOTIDE SEQUENCE</scope>
    <source>
        <strain evidence="6">160909Yilan</strain>
    </source>
</reference>
<feature type="compositionally biased region" description="Low complexity" evidence="3">
    <location>
        <begin position="595"/>
        <end position="605"/>
    </location>
</feature>
<evidence type="ECO:0000313" key="7">
    <source>
        <dbReference type="Proteomes" id="UP000623467"/>
    </source>
</evidence>
<dbReference type="InterPro" id="IPR036389">
    <property type="entry name" value="RNase_III_sf"/>
</dbReference>
<feature type="region of interest" description="Disordered" evidence="3">
    <location>
        <begin position="589"/>
        <end position="617"/>
    </location>
</feature>
<protein>
    <submittedName>
        <fullName evidence="6">Ribonuclease III</fullName>
    </submittedName>
</protein>
<feature type="region of interest" description="Disordered" evidence="3">
    <location>
        <begin position="302"/>
        <end position="332"/>
    </location>
</feature>
<dbReference type="PROSITE" id="PS50142">
    <property type="entry name" value="RNASE_3_2"/>
    <property type="match status" value="1"/>
</dbReference>
<dbReference type="SUPFAM" id="SSF69065">
    <property type="entry name" value="RNase III domain-like"/>
    <property type="match status" value="1"/>
</dbReference>
<feature type="region of interest" description="Disordered" evidence="3">
    <location>
        <begin position="650"/>
        <end position="672"/>
    </location>
</feature>
<sequence>MSDSRLYSRLLLAKGHGYPLFHPQPYDDLPLEARKGGTEIGDVGIITSDGSFDPIFNICRAAGDPLNRFGVPDGFEQVRLEPGDIAPKISFHRPGSDVSSAIIRKRRLDIEAEVEGNVFCPLGVGAVVEVSTSSKAVAMLLLPDGASRTNLRRLQIFRDYALRHAERWYAFVNGDLQRMVESGDLYLVTGVDKTSSWSVAALENNSEDCELSLTLKPACVGSASATYAWDWECASSFTNSGPRRRAGEESWTDNQTVFLRGFKVAVRQKLLRKSSTVTVLSIEDSKPSDIFARGRSIPFARGRSHGSGGFSRSNTGSSTASGEQEWISDSKPYHPADAINTHLLQAFPDAKAAITHDDEWASVIDEREGIPTDTELVKRICELYKIENTPDGGLFLQHIDPTSPEGSPDPRNELRNPSKIVRASETLPGPPSNIFPEISREDLRMRVFNPKPSVSTGSTHQFEDPASKTPDIENLEDLGDSVLRLVVTSLIAELYPGLRVGPAAKLRELLLDNTTLDHLCEKSNFLNRLKTSSSAHGIHLRVIFKAFIGALHLDQGLGPMKPQLDALFRPYCPSAYELVRESYRIDPSKQLHTASVSPSQPIHPSQSPPSPSSADSSVNHLALFNESVQQGNWRVEWVYSDHPSAATGLDAGGSNRIVTSQESPPRGSKANSMPVWSVEVRIDGECFGRGEGNTKKAARNQAAKEALSRLGAVV</sequence>
<dbReference type="Pfam" id="PF00636">
    <property type="entry name" value="Ribonuclease_3"/>
    <property type="match status" value="1"/>
</dbReference>
<evidence type="ECO:0000256" key="2">
    <source>
        <dbReference type="PROSITE-ProRule" id="PRU00266"/>
    </source>
</evidence>
<dbReference type="SMART" id="SM00535">
    <property type="entry name" value="RIBOc"/>
    <property type="match status" value="1"/>
</dbReference>
<feature type="domain" description="DRBM" evidence="4">
    <location>
        <begin position="676"/>
        <end position="712"/>
    </location>
</feature>
<feature type="region of interest" description="Disordered" evidence="3">
    <location>
        <begin position="451"/>
        <end position="470"/>
    </location>
</feature>
<evidence type="ECO:0000259" key="5">
    <source>
        <dbReference type="PROSITE" id="PS50142"/>
    </source>
</evidence>
<gene>
    <name evidence="6" type="ORF">MSAN_01371100</name>
</gene>
<keyword evidence="7" id="KW-1185">Reference proteome</keyword>
<evidence type="ECO:0000256" key="3">
    <source>
        <dbReference type="SAM" id="MobiDB-lite"/>
    </source>
</evidence>
<dbReference type="GO" id="GO:0004525">
    <property type="term" value="F:ribonuclease III activity"/>
    <property type="evidence" value="ECO:0007669"/>
    <property type="project" value="InterPro"/>
</dbReference>
<dbReference type="CDD" id="cd00593">
    <property type="entry name" value="RIBOc"/>
    <property type="match status" value="1"/>
</dbReference>
<dbReference type="SUPFAM" id="SSF54768">
    <property type="entry name" value="dsRNA-binding domain-like"/>
    <property type="match status" value="1"/>
</dbReference>
<dbReference type="InterPro" id="IPR000999">
    <property type="entry name" value="RNase_III_dom"/>
</dbReference>
<dbReference type="AlphaFoldDB" id="A0A8H7CXV5"/>
<dbReference type="EMBL" id="JACAZH010000011">
    <property type="protein sequence ID" value="KAF7354579.1"/>
    <property type="molecule type" value="Genomic_DNA"/>
</dbReference>
<dbReference type="GO" id="GO:0003723">
    <property type="term" value="F:RNA binding"/>
    <property type="evidence" value="ECO:0007669"/>
    <property type="project" value="UniProtKB-UniRule"/>
</dbReference>
<proteinExistence type="predicted"/>
<dbReference type="PROSITE" id="PS50137">
    <property type="entry name" value="DS_RBD"/>
    <property type="match status" value="1"/>
</dbReference>
<evidence type="ECO:0000259" key="4">
    <source>
        <dbReference type="PROSITE" id="PS50137"/>
    </source>
</evidence>
<dbReference type="OrthoDB" id="2662290at2759"/>
<evidence type="ECO:0000256" key="1">
    <source>
        <dbReference type="ARBA" id="ARBA00022884"/>
    </source>
</evidence>
<dbReference type="Pfam" id="PF00035">
    <property type="entry name" value="dsrm"/>
    <property type="match status" value="1"/>
</dbReference>
<dbReference type="Proteomes" id="UP000623467">
    <property type="component" value="Unassembled WGS sequence"/>
</dbReference>
<dbReference type="GO" id="GO:0006396">
    <property type="term" value="P:RNA processing"/>
    <property type="evidence" value="ECO:0007669"/>
    <property type="project" value="InterPro"/>
</dbReference>
<evidence type="ECO:0000313" key="6">
    <source>
        <dbReference type="EMBL" id="KAF7354579.1"/>
    </source>
</evidence>
<dbReference type="InterPro" id="IPR014720">
    <property type="entry name" value="dsRBD_dom"/>
</dbReference>
<keyword evidence="1 2" id="KW-0694">RNA-binding</keyword>
<comment type="caution">
    <text evidence="6">The sequence shown here is derived from an EMBL/GenBank/DDBJ whole genome shotgun (WGS) entry which is preliminary data.</text>
</comment>
<feature type="domain" description="RNase III" evidence="5">
    <location>
        <begin position="471"/>
        <end position="556"/>
    </location>
</feature>